<dbReference type="STRING" id="1208323.B30_11140"/>
<sequence length="61" mass="6787">MSRRILIHAGFHKTGATTLQDIFVSQRGHLAPHVEADLQDRVLLTPRWYAVLGLSGHRGNA</sequence>
<dbReference type="PATRIC" id="fig|1208323.3.peg.2310"/>
<organism evidence="1 2">
    <name type="scientific">Celeribacter baekdonensis B30</name>
    <dbReference type="NCBI Taxonomy" id="1208323"/>
    <lineage>
        <taxon>Bacteria</taxon>
        <taxon>Pseudomonadati</taxon>
        <taxon>Pseudomonadota</taxon>
        <taxon>Alphaproteobacteria</taxon>
        <taxon>Rhodobacterales</taxon>
        <taxon>Roseobacteraceae</taxon>
        <taxon>Celeribacter</taxon>
    </lineage>
</organism>
<evidence type="ECO:0000313" key="1">
    <source>
        <dbReference type="EMBL" id="EKE71315.1"/>
    </source>
</evidence>
<proteinExistence type="predicted"/>
<name>K2K1H0_9RHOB</name>
<dbReference type="AlphaFoldDB" id="K2K1H0"/>
<gene>
    <name evidence="1" type="ORF">B30_11140</name>
</gene>
<dbReference type="Proteomes" id="UP000006762">
    <property type="component" value="Unassembled WGS sequence"/>
</dbReference>
<keyword evidence="2" id="KW-1185">Reference proteome</keyword>
<dbReference type="RefSeq" id="WP_009572177.1">
    <property type="nucleotide sequence ID" value="NZ_AMRK01000005.1"/>
</dbReference>
<evidence type="ECO:0000313" key="2">
    <source>
        <dbReference type="Proteomes" id="UP000006762"/>
    </source>
</evidence>
<dbReference type="OrthoDB" id="7705857at2"/>
<reference evidence="1 2" key="1">
    <citation type="submission" date="2012-09" db="EMBL/GenBank/DDBJ databases">
        <title>Celeribacter baekdonensis B30 Genome Sequencing.</title>
        <authorList>
            <person name="Wang W."/>
        </authorList>
    </citation>
    <scope>NUCLEOTIDE SEQUENCE [LARGE SCALE GENOMIC DNA]</scope>
    <source>
        <strain evidence="1 2">B30</strain>
    </source>
</reference>
<dbReference type="EMBL" id="AMRK01000005">
    <property type="protein sequence ID" value="EKE71315.1"/>
    <property type="molecule type" value="Genomic_DNA"/>
</dbReference>
<accession>K2K1H0</accession>
<protein>
    <submittedName>
        <fullName evidence="1">Uncharacterized protein</fullName>
    </submittedName>
</protein>
<comment type="caution">
    <text evidence="1">The sequence shown here is derived from an EMBL/GenBank/DDBJ whole genome shotgun (WGS) entry which is preliminary data.</text>
</comment>